<dbReference type="GO" id="GO:0016853">
    <property type="term" value="F:isomerase activity"/>
    <property type="evidence" value="ECO:0007669"/>
    <property type="project" value="UniProtKB-KW"/>
</dbReference>
<evidence type="ECO:0000313" key="3">
    <source>
        <dbReference type="EMBL" id="MFD2935535.1"/>
    </source>
</evidence>
<dbReference type="InterPro" id="IPR006311">
    <property type="entry name" value="TAT_signal"/>
</dbReference>
<dbReference type="EMBL" id="JBHUOM010000019">
    <property type="protein sequence ID" value="MFD2935535.1"/>
    <property type="molecule type" value="Genomic_DNA"/>
</dbReference>
<evidence type="ECO:0000313" key="4">
    <source>
        <dbReference type="Proteomes" id="UP001597512"/>
    </source>
</evidence>
<keyword evidence="1" id="KW-0732">Signal</keyword>
<dbReference type="Proteomes" id="UP001597512">
    <property type="component" value="Unassembled WGS sequence"/>
</dbReference>
<dbReference type="RefSeq" id="WP_381503559.1">
    <property type="nucleotide sequence ID" value="NZ_JBHUOM010000019.1"/>
</dbReference>
<dbReference type="Gene3D" id="3.20.20.150">
    <property type="entry name" value="Divalent-metal-dependent TIM barrel enzymes"/>
    <property type="match status" value="1"/>
</dbReference>
<reference evidence="4" key="1">
    <citation type="journal article" date="2019" name="Int. J. Syst. Evol. Microbiol.">
        <title>The Global Catalogue of Microorganisms (GCM) 10K type strain sequencing project: providing services to taxonomists for standard genome sequencing and annotation.</title>
        <authorList>
            <consortium name="The Broad Institute Genomics Platform"/>
            <consortium name="The Broad Institute Genome Sequencing Center for Infectious Disease"/>
            <person name="Wu L."/>
            <person name="Ma J."/>
        </authorList>
    </citation>
    <scope>NUCLEOTIDE SEQUENCE [LARGE SCALE GENOMIC DNA]</scope>
    <source>
        <strain evidence="4">KCTC 52490</strain>
    </source>
</reference>
<comment type="caution">
    <text evidence="3">The sequence shown here is derived from an EMBL/GenBank/DDBJ whole genome shotgun (WGS) entry which is preliminary data.</text>
</comment>
<organism evidence="3 4">
    <name type="scientific">Spirosoma flavum</name>
    <dbReference type="NCBI Taxonomy" id="2048557"/>
    <lineage>
        <taxon>Bacteria</taxon>
        <taxon>Pseudomonadati</taxon>
        <taxon>Bacteroidota</taxon>
        <taxon>Cytophagia</taxon>
        <taxon>Cytophagales</taxon>
        <taxon>Cytophagaceae</taxon>
        <taxon>Spirosoma</taxon>
    </lineage>
</organism>
<keyword evidence="3" id="KW-0413">Isomerase</keyword>
<evidence type="ECO:0000259" key="2">
    <source>
        <dbReference type="Pfam" id="PF01261"/>
    </source>
</evidence>
<dbReference type="SUPFAM" id="SSF51658">
    <property type="entry name" value="Xylose isomerase-like"/>
    <property type="match status" value="1"/>
</dbReference>
<evidence type="ECO:0000256" key="1">
    <source>
        <dbReference type="SAM" id="SignalP"/>
    </source>
</evidence>
<feature type="domain" description="Xylose isomerase-like TIM barrel" evidence="2">
    <location>
        <begin position="104"/>
        <end position="247"/>
    </location>
</feature>
<dbReference type="InterPro" id="IPR036237">
    <property type="entry name" value="Xyl_isomerase-like_sf"/>
</dbReference>
<dbReference type="InterPro" id="IPR013022">
    <property type="entry name" value="Xyl_isomerase-like_TIM-brl"/>
</dbReference>
<protein>
    <submittedName>
        <fullName evidence="3">Sugar phosphate isomerase/epimerase family protein</fullName>
    </submittedName>
</protein>
<dbReference type="Pfam" id="PF01261">
    <property type="entry name" value="AP_endonuc_2"/>
    <property type="match status" value="1"/>
</dbReference>
<name>A0ABW6AJC8_9BACT</name>
<gene>
    <name evidence="3" type="ORF">ACFS25_17260</name>
</gene>
<proteinExistence type="predicted"/>
<feature type="signal peptide" evidence="1">
    <location>
        <begin position="1"/>
        <end position="25"/>
    </location>
</feature>
<feature type="chain" id="PRO_5047031057" evidence="1">
    <location>
        <begin position="26"/>
        <end position="276"/>
    </location>
</feature>
<accession>A0ABW6AJC8</accession>
<dbReference type="PROSITE" id="PS51318">
    <property type="entry name" value="TAT"/>
    <property type="match status" value="1"/>
</dbReference>
<dbReference type="PANTHER" id="PTHR12110:SF41">
    <property type="entry name" value="INOSOSE DEHYDRATASE"/>
    <property type="match status" value="1"/>
</dbReference>
<dbReference type="PANTHER" id="PTHR12110">
    <property type="entry name" value="HYDROXYPYRUVATE ISOMERASE"/>
    <property type="match status" value="1"/>
</dbReference>
<keyword evidence="4" id="KW-1185">Reference proteome</keyword>
<dbReference type="InterPro" id="IPR050312">
    <property type="entry name" value="IolE/XylAMocC-like"/>
</dbReference>
<sequence length="276" mass="31406">MITRRDFLLTTGSMATLLAVEPAWAATNKPIGIQLYTVRDLMNQDPVGTLKQLAAIGYTELESYQGDKGIYFGLKPAEFTKIARDLGMNLFASHFNFSQTPEASITQAAEVGLKYMIVPFNKLTDLESSKRAVDEYTRLGELCRKHGVQFGYHNHGYDFETFDGVMPYDLFLKQIDPKLMVMELEIYWFARMKKDPVAYIQKYPGRFPLWHVKDMDKHDPTANTEVGKGNIDYKRLFDHAKQAGLTHALVEQDGHFHPSVWPSLTTSYKAAKTLAH</sequence>